<accession>A0A4Q9FDR8</accession>
<name>A0A4Q9FDR8_9FLAO</name>
<keyword evidence="3" id="KW-1185">Reference proteome</keyword>
<dbReference type="Pfam" id="PF06439">
    <property type="entry name" value="3keto-disac_hyd"/>
    <property type="match status" value="1"/>
</dbReference>
<dbReference type="EMBL" id="SIRT01000008">
    <property type="protein sequence ID" value="TBN02937.1"/>
    <property type="molecule type" value="Genomic_DNA"/>
</dbReference>
<sequence>MNYIPKKLNKLLLLLVVVTFSCKNKEKEVAAKNKGDFISIFNGENLEGWEGDPTYWRVEDSILVGEVTPETILKRNSFIIYKKQQPENFELKLEYRISELGNSGINYRSEMIDGMPFALRGYQCDIDGRNRFTGQNYEEKKRTTLAYMGETVTVPQMPDSIPKSNLRKNVKRNCWQTRTISKNVKKLELKTHIKPKDWNTVHLIVKDNKMQHYVNDVLFSEVIDLDIVNSSIKGYIGVQVHVGPPMKIEYRNVKLKHL</sequence>
<feature type="domain" description="3-keto-alpha-glucoside-1,2-lyase/3-keto-2-hydroxy-glucal hydratase" evidence="1">
    <location>
        <begin position="36"/>
        <end position="256"/>
    </location>
</feature>
<dbReference type="Proteomes" id="UP000291142">
    <property type="component" value="Unassembled WGS sequence"/>
</dbReference>
<evidence type="ECO:0000313" key="2">
    <source>
        <dbReference type="EMBL" id="TBN02937.1"/>
    </source>
</evidence>
<dbReference type="Gene3D" id="2.60.120.560">
    <property type="entry name" value="Exo-inulinase, domain 1"/>
    <property type="match status" value="1"/>
</dbReference>
<dbReference type="PROSITE" id="PS51257">
    <property type="entry name" value="PROKAR_LIPOPROTEIN"/>
    <property type="match status" value="1"/>
</dbReference>
<dbReference type="GO" id="GO:0016787">
    <property type="term" value="F:hydrolase activity"/>
    <property type="evidence" value="ECO:0007669"/>
    <property type="project" value="InterPro"/>
</dbReference>
<comment type="caution">
    <text evidence="2">The sequence shown here is derived from an EMBL/GenBank/DDBJ whole genome shotgun (WGS) entry which is preliminary data.</text>
</comment>
<reference evidence="2 3" key="1">
    <citation type="submission" date="2019-02" db="EMBL/GenBank/DDBJ databases">
        <title>Hyunsoonleella sp., isolated from marine sediment.</title>
        <authorList>
            <person name="Liu B.-T."/>
        </authorList>
    </citation>
    <scope>NUCLEOTIDE SEQUENCE [LARGE SCALE GENOMIC DNA]</scope>
    <source>
        <strain evidence="2 3">T58</strain>
    </source>
</reference>
<dbReference type="RefSeq" id="WP_130964468.1">
    <property type="nucleotide sequence ID" value="NZ_SIRT01000008.1"/>
</dbReference>
<evidence type="ECO:0000259" key="1">
    <source>
        <dbReference type="Pfam" id="PF06439"/>
    </source>
</evidence>
<dbReference type="InterPro" id="IPR010496">
    <property type="entry name" value="AL/BT2_dom"/>
</dbReference>
<proteinExistence type="predicted"/>
<dbReference type="AlphaFoldDB" id="A0A4Q9FDR8"/>
<evidence type="ECO:0000313" key="3">
    <source>
        <dbReference type="Proteomes" id="UP000291142"/>
    </source>
</evidence>
<gene>
    <name evidence="2" type="ORF">EYD45_10295</name>
</gene>
<dbReference type="OrthoDB" id="929868at2"/>
<organism evidence="2 3">
    <name type="scientific">Hyunsoonleella flava</name>
    <dbReference type="NCBI Taxonomy" id="2527939"/>
    <lineage>
        <taxon>Bacteria</taxon>
        <taxon>Pseudomonadati</taxon>
        <taxon>Bacteroidota</taxon>
        <taxon>Flavobacteriia</taxon>
        <taxon>Flavobacteriales</taxon>
        <taxon>Flavobacteriaceae</taxon>
    </lineage>
</organism>
<protein>
    <submittedName>
        <fullName evidence="2">DUF1080 domain-containing protein</fullName>
    </submittedName>
</protein>